<proteinExistence type="predicted"/>
<reference evidence="1 2" key="1">
    <citation type="journal article" date="2021" name="BMC Genomics">
        <title>Datura genome reveals duplications of psychoactive alkaloid biosynthetic genes and high mutation rate following tissue culture.</title>
        <authorList>
            <person name="Rajewski A."/>
            <person name="Carter-House D."/>
            <person name="Stajich J."/>
            <person name="Litt A."/>
        </authorList>
    </citation>
    <scope>NUCLEOTIDE SEQUENCE [LARGE SCALE GENOMIC DNA]</scope>
    <source>
        <strain evidence="1">AR-01</strain>
    </source>
</reference>
<gene>
    <name evidence="1" type="ORF">HAX54_007329</name>
</gene>
<evidence type="ECO:0000313" key="1">
    <source>
        <dbReference type="EMBL" id="MCD7468831.1"/>
    </source>
</evidence>
<dbReference type="Proteomes" id="UP000823775">
    <property type="component" value="Unassembled WGS sequence"/>
</dbReference>
<name>A0ABS8TCV9_DATST</name>
<organism evidence="1 2">
    <name type="scientific">Datura stramonium</name>
    <name type="common">Jimsonweed</name>
    <name type="synonym">Common thornapple</name>
    <dbReference type="NCBI Taxonomy" id="4076"/>
    <lineage>
        <taxon>Eukaryota</taxon>
        <taxon>Viridiplantae</taxon>
        <taxon>Streptophyta</taxon>
        <taxon>Embryophyta</taxon>
        <taxon>Tracheophyta</taxon>
        <taxon>Spermatophyta</taxon>
        <taxon>Magnoliopsida</taxon>
        <taxon>eudicotyledons</taxon>
        <taxon>Gunneridae</taxon>
        <taxon>Pentapetalae</taxon>
        <taxon>asterids</taxon>
        <taxon>lamiids</taxon>
        <taxon>Solanales</taxon>
        <taxon>Solanaceae</taxon>
        <taxon>Solanoideae</taxon>
        <taxon>Datureae</taxon>
        <taxon>Datura</taxon>
    </lineage>
</organism>
<dbReference type="EMBL" id="JACEIK010001376">
    <property type="protein sequence ID" value="MCD7468831.1"/>
    <property type="molecule type" value="Genomic_DNA"/>
</dbReference>
<protein>
    <submittedName>
        <fullName evidence="1">Uncharacterized protein</fullName>
    </submittedName>
</protein>
<comment type="caution">
    <text evidence="1">The sequence shown here is derived from an EMBL/GenBank/DDBJ whole genome shotgun (WGS) entry which is preliminary data.</text>
</comment>
<evidence type="ECO:0000313" key="2">
    <source>
        <dbReference type="Proteomes" id="UP000823775"/>
    </source>
</evidence>
<keyword evidence="2" id="KW-1185">Reference proteome</keyword>
<accession>A0ABS8TCV9</accession>
<sequence length="170" mass="19314">MKEEDWGSCLVAETGVVNAMTSINYERDWIMNSGSDTIVHHVEKEVNFVINKKQEDSDNVQTGDVVTAIKEIKESNLEIDNISLDTENVEVEPEEAMSKNVYVNCDHFEGNIEGDAEEVEISSQSSAISKTTTDLKQILKVDEEAQYQIDEEALKPPIYRGGEKEIWWWI</sequence>